<reference evidence="4" key="1">
    <citation type="submission" date="2025-08" db="UniProtKB">
        <authorList>
            <consortium name="RefSeq"/>
        </authorList>
    </citation>
    <scope>IDENTIFICATION</scope>
</reference>
<feature type="compositionally biased region" description="Basic and acidic residues" evidence="1">
    <location>
        <begin position="103"/>
        <end position="113"/>
    </location>
</feature>
<protein>
    <submittedName>
        <fullName evidence="4">Uncharacterized protein LOC113495401 isoform X1</fullName>
    </submittedName>
</protein>
<keyword evidence="3" id="KW-1185">Reference proteome</keyword>
<evidence type="ECO:0000313" key="4">
    <source>
        <dbReference type="RefSeq" id="XP_026729902.1"/>
    </source>
</evidence>
<sequence length="276" mass="31432">MEDITEEELRREITEILKNASLANTSTKKVIQKLEKKLGLDLSEKKKLIDQLVMDYVNELDSESDEAEEEEEVVVNKKKKKPADDEEEEERDDSNDSDWGGNCDHELVREENHSCPVRQQVPTISTSQLRRSLPQLRSQQPQPQGQAQAQAQALPQVKKAIILKRVAKAPEDDEAEIFGKLTAKKLRKLPEKDRDCLMIEINQLIYKKCHPPAKPRNETKGPVVVNPKSKVPAQFKAKMIYRVDSLPKHIKPPVKPEAQPLPPKPVTPEPSYCNIM</sequence>
<feature type="compositionally biased region" description="Pro residues" evidence="1">
    <location>
        <begin position="253"/>
        <end position="268"/>
    </location>
</feature>
<evidence type="ECO:0000256" key="1">
    <source>
        <dbReference type="SAM" id="MobiDB-lite"/>
    </source>
</evidence>
<dbReference type="InParanoid" id="A0A7E5VNN9"/>
<feature type="compositionally biased region" description="Acidic residues" evidence="1">
    <location>
        <begin position="60"/>
        <end position="73"/>
    </location>
</feature>
<feature type="compositionally biased region" description="Acidic residues" evidence="1">
    <location>
        <begin position="84"/>
        <end position="96"/>
    </location>
</feature>
<dbReference type="InterPro" id="IPR014876">
    <property type="entry name" value="DEK_C"/>
</dbReference>
<dbReference type="CTD" id="38341"/>
<dbReference type="Gene3D" id="1.10.10.60">
    <property type="entry name" value="Homeodomain-like"/>
    <property type="match status" value="1"/>
</dbReference>
<dbReference type="RefSeq" id="XP_026729902.1">
    <property type="nucleotide sequence ID" value="XM_026874101.1"/>
</dbReference>
<organism evidence="3 4">
    <name type="scientific">Trichoplusia ni</name>
    <name type="common">Cabbage looper</name>
    <dbReference type="NCBI Taxonomy" id="7111"/>
    <lineage>
        <taxon>Eukaryota</taxon>
        <taxon>Metazoa</taxon>
        <taxon>Ecdysozoa</taxon>
        <taxon>Arthropoda</taxon>
        <taxon>Hexapoda</taxon>
        <taxon>Insecta</taxon>
        <taxon>Pterygota</taxon>
        <taxon>Neoptera</taxon>
        <taxon>Endopterygota</taxon>
        <taxon>Lepidoptera</taxon>
        <taxon>Glossata</taxon>
        <taxon>Ditrysia</taxon>
        <taxon>Noctuoidea</taxon>
        <taxon>Noctuidae</taxon>
        <taxon>Plusiinae</taxon>
        <taxon>Trichoplusia</taxon>
    </lineage>
</organism>
<gene>
    <name evidence="4" type="primary">LOC113495401</name>
</gene>
<dbReference type="KEGG" id="tnl:113495401"/>
<dbReference type="AlphaFoldDB" id="A0A7E5VNN9"/>
<dbReference type="Pfam" id="PF08766">
    <property type="entry name" value="DEK_C"/>
    <property type="match status" value="1"/>
</dbReference>
<dbReference type="OrthoDB" id="10251073at2759"/>
<dbReference type="SUPFAM" id="SSF109715">
    <property type="entry name" value="DEK C-terminal domain"/>
    <property type="match status" value="1"/>
</dbReference>
<evidence type="ECO:0000259" key="2">
    <source>
        <dbReference type="PROSITE" id="PS51998"/>
    </source>
</evidence>
<feature type="compositionally biased region" description="Low complexity" evidence="1">
    <location>
        <begin position="127"/>
        <end position="152"/>
    </location>
</feature>
<evidence type="ECO:0000313" key="3">
    <source>
        <dbReference type="Proteomes" id="UP000322000"/>
    </source>
</evidence>
<dbReference type="GeneID" id="113495401"/>
<feature type="domain" description="DEK-C" evidence="2">
    <location>
        <begin position="3"/>
        <end position="58"/>
    </location>
</feature>
<feature type="region of interest" description="Disordered" evidence="1">
    <location>
        <begin position="60"/>
        <end position="152"/>
    </location>
</feature>
<feature type="region of interest" description="Disordered" evidence="1">
    <location>
        <begin position="251"/>
        <end position="276"/>
    </location>
</feature>
<accession>A0A7E5VNN9</accession>
<name>A0A7E5VNN9_TRINI</name>
<dbReference type="PROSITE" id="PS51998">
    <property type="entry name" value="DEK_C"/>
    <property type="match status" value="1"/>
</dbReference>
<proteinExistence type="predicted"/>
<dbReference type="Proteomes" id="UP000322000">
    <property type="component" value="Chromosome 6"/>
</dbReference>